<protein>
    <submittedName>
        <fullName evidence="3">Uncharacterized protein</fullName>
    </submittedName>
</protein>
<feature type="compositionally biased region" description="Basic and acidic residues" evidence="1">
    <location>
        <begin position="349"/>
        <end position="377"/>
    </location>
</feature>
<organism evidence="3 4">
    <name type="scientific">Truncatella angustata</name>
    <dbReference type="NCBI Taxonomy" id="152316"/>
    <lineage>
        <taxon>Eukaryota</taxon>
        <taxon>Fungi</taxon>
        <taxon>Dikarya</taxon>
        <taxon>Ascomycota</taxon>
        <taxon>Pezizomycotina</taxon>
        <taxon>Sordariomycetes</taxon>
        <taxon>Xylariomycetidae</taxon>
        <taxon>Amphisphaeriales</taxon>
        <taxon>Sporocadaceae</taxon>
        <taxon>Truncatella</taxon>
    </lineage>
</organism>
<sequence>MTAGNPKRVAITTKASESDWFELFRVNYTVINGTGQKVQTSAPSITLIEVIMDSQYLAKLSRRSNTDDGPLDACYFPCNAAFLKGQVDRSREDYCAAGSAFETYWNGCRCCIQGKLDNGYSSENYLAKDFTGQLNICQHDAPPNPANLWGSDPCAFPNTPVATPIPTPFPTQTSWNELAPEDPLSVGFPVTYALNQLRPDHNEKPISVGPSLTATEPKTTLVTETLSETVTNASGSAVVSYITKTFLTTASYATLGPTQDSLAVEPTLSRNVTIGVIAGVVALTALGGGLGLFMWRRTKRKSRQVFQDSYPDSKPSIEAQVSPPTELVGGRMLAHEADGKPIIAELEDTEVKSQPVEDIKSEGKEAEGGNDSDKSAT</sequence>
<keyword evidence="2" id="KW-0812">Transmembrane</keyword>
<reference evidence="3" key="1">
    <citation type="journal article" date="2021" name="Nat. Commun.">
        <title>Genetic determinants of endophytism in the Arabidopsis root mycobiome.</title>
        <authorList>
            <person name="Mesny F."/>
            <person name="Miyauchi S."/>
            <person name="Thiergart T."/>
            <person name="Pickel B."/>
            <person name="Atanasova L."/>
            <person name="Karlsson M."/>
            <person name="Huettel B."/>
            <person name="Barry K.W."/>
            <person name="Haridas S."/>
            <person name="Chen C."/>
            <person name="Bauer D."/>
            <person name="Andreopoulos W."/>
            <person name="Pangilinan J."/>
            <person name="LaButti K."/>
            <person name="Riley R."/>
            <person name="Lipzen A."/>
            <person name="Clum A."/>
            <person name="Drula E."/>
            <person name="Henrissat B."/>
            <person name="Kohler A."/>
            <person name="Grigoriev I.V."/>
            <person name="Martin F.M."/>
            <person name="Hacquard S."/>
        </authorList>
    </citation>
    <scope>NUCLEOTIDE SEQUENCE</scope>
    <source>
        <strain evidence="3">MPI-SDFR-AT-0073</strain>
    </source>
</reference>
<feature type="transmembrane region" description="Helical" evidence="2">
    <location>
        <begin position="272"/>
        <end position="295"/>
    </location>
</feature>
<dbReference type="Proteomes" id="UP000758603">
    <property type="component" value="Unassembled WGS sequence"/>
</dbReference>
<proteinExistence type="predicted"/>
<dbReference type="OrthoDB" id="4778664at2759"/>
<name>A0A9P9A3H8_9PEZI</name>
<gene>
    <name evidence="3" type="ORF">BKA67DRAFT_667362</name>
</gene>
<dbReference type="EMBL" id="JAGPXC010000001">
    <property type="protein sequence ID" value="KAH6660482.1"/>
    <property type="molecule type" value="Genomic_DNA"/>
</dbReference>
<feature type="region of interest" description="Disordered" evidence="1">
    <location>
        <begin position="306"/>
        <end position="377"/>
    </location>
</feature>
<dbReference type="RefSeq" id="XP_045964613.1">
    <property type="nucleotide sequence ID" value="XM_046108613.1"/>
</dbReference>
<comment type="caution">
    <text evidence="3">The sequence shown here is derived from an EMBL/GenBank/DDBJ whole genome shotgun (WGS) entry which is preliminary data.</text>
</comment>
<evidence type="ECO:0000256" key="2">
    <source>
        <dbReference type="SAM" id="Phobius"/>
    </source>
</evidence>
<keyword evidence="2" id="KW-0472">Membrane</keyword>
<keyword evidence="2" id="KW-1133">Transmembrane helix</keyword>
<keyword evidence="4" id="KW-1185">Reference proteome</keyword>
<evidence type="ECO:0000256" key="1">
    <source>
        <dbReference type="SAM" id="MobiDB-lite"/>
    </source>
</evidence>
<dbReference type="GeneID" id="70137504"/>
<dbReference type="AlphaFoldDB" id="A0A9P9A3H8"/>
<accession>A0A9P9A3H8</accession>
<evidence type="ECO:0000313" key="3">
    <source>
        <dbReference type="EMBL" id="KAH6660482.1"/>
    </source>
</evidence>
<evidence type="ECO:0000313" key="4">
    <source>
        <dbReference type="Proteomes" id="UP000758603"/>
    </source>
</evidence>